<proteinExistence type="predicted"/>
<reference evidence="1 2" key="1">
    <citation type="submission" date="2024-01" db="EMBL/GenBank/DDBJ databases">
        <title>The genomes of 5 underutilized Papilionoideae crops provide insights into root nodulation and disease resistanc.</title>
        <authorList>
            <person name="Jiang F."/>
        </authorList>
    </citation>
    <scope>NUCLEOTIDE SEQUENCE [LARGE SCALE GENOMIC DNA]</scope>
    <source>
        <strain evidence="1">LVBAO_FW01</strain>
        <tissue evidence="1">Leaves</tissue>
    </source>
</reference>
<protein>
    <submittedName>
        <fullName evidence="1">Uncharacterized protein</fullName>
    </submittedName>
</protein>
<comment type="caution">
    <text evidence="1">The sequence shown here is derived from an EMBL/GenBank/DDBJ whole genome shotgun (WGS) entry which is preliminary data.</text>
</comment>
<dbReference type="AlphaFoldDB" id="A0AAN9QL49"/>
<dbReference type="EMBL" id="JAYMYQ010000004">
    <property type="protein sequence ID" value="KAK7339574.1"/>
    <property type="molecule type" value="Genomic_DNA"/>
</dbReference>
<organism evidence="1 2">
    <name type="scientific">Canavalia gladiata</name>
    <name type="common">Sword bean</name>
    <name type="synonym">Dolichos gladiatus</name>
    <dbReference type="NCBI Taxonomy" id="3824"/>
    <lineage>
        <taxon>Eukaryota</taxon>
        <taxon>Viridiplantae</taxon>
        <taxon>Streptophyta</taxon>
        <taxon>Embryophyta</taxon>
        <taxon>Tracheophyta</taxon>
        <taxon>Spermatophyta</taxon>
        <taxon>Magnoliopsida</taxon>
        <taxon>eudicotyledons</taxon>
        <taxon>Gunneridae</taxon>
        <taxon>Pentapetalae</taxon>
        <taxon>rosids</taxon>
        <taxon>fabids</taxon>
        <taxon>Fabales</taxon>
        <taxon>Fabaceae</taxon>
        <taxon>Papilionoideae</taxon>
        <taxon>50 kb inversion clade</taxon>
        <taxon>NPAAA clade</taxon>
        <taxon>indigoferoid/millettioid clade</taxon>
        <taxon>Phaseoleae</taxon>
        <taxon>Canavalia</taxon>
    </lineage>
</organism>
<evidence type="ECO:0000313" key="2">
    <source>
        <dbReference type="Proteomes" id="UP001367508"/>
    </source>
</evidence>
<name>A0AAN9QL49_CANGL</name>
<keyword evidence="2" id="KW-1185">Reference proteome</keyword>
<gene>
    <name evidence="1" type="ORF">VNO77_20251</name>
</gene>
<sequence>MDQKSIADMGIRICSRESILIRALLVHLFHRKLYHLWQMIHLVEHATLVYTPRKLYSLSNIRLVYQQGSLGYVTVLGSILNPFPELLQANLLSIQPRDPRIQNLKLNIFREKSKEKLERSSSVNLRVEKMSPFLPATPLIKFGAQVEELGYKLKERVGFFGSRVDSAFASLVCLIEYDNITNPQPHALAYDTCKSQFLIRTKSYSLRNVLILSSSVLPNLMKSDK</sequence>
<dbReference type="Proteomes" id="UP001367508">
    <property type="component" value="Unassembled WGS sequence"/>
</dbReference>
<evidence type="ECO:0000313" key="1">
    <source>
        <dbReference type="EMBL" id="KAK7339574.1"/>
    </source>
</evidence>
<accession>A0AAN9QL49</accession>